<dbReference type="InterPro" id="IPR007001">
    <property type="entry name" value="Shufflon_N"/>
</dbReference>
<name>A0A401WY77_ACEPA</name>
<evidence type="ECO:0000313" key="3">
    <source>
        <dbReference type="Proteomes" id="UP000287300"/>
    </source>
</evidence>
<dbReference type="RefSeq" id="WP_124296541.1">
    <property type="nucleotide sequence ID" value="NZ_BDES01000079.1"/>
</dbReference>
<organism evidence="2 3">
    <name type="scientific">Acetobacter pasteurianus NBRC 3188</name>
    <dbReference type="NCBI Taxonomy" id="1226663"/>
    <lineage>
        <taxon>Bacteria</taxon>
        <taxon>Pseudomonadati</taxon>
        <taxon>Pseudomonadota</taxon>
        <taxon>Alphaproteobacteria</taxon>
        <taxon>Acetobacterales</taxon>
        <taxon>Acetobacteraceae</taxon>
        <taxon>Acetobacter</taxon>
    </lineage>
</organism>
<gene>
    <name evidence="2" type="ORF">NBRC3188_2940</name>
</gene>
<proteinExistence type="predicted"/>
<dbReference type="EMBL" id="BDES01000079">
    <property type="protein sequence ID" value="GCD54243.1"/>
    <property type="molecule type" value="Genomic_DNA"/>
</dbReference>
<dbReference type="AlphaFoldDB" id="A0A401WY77"/>
<dbReference type="Pfam" id="PF04917">
    <property type="entry name" value="Shufflon_N"/>
    <property type="match status" value="1"/>
</dbReference>
<evidence type="ECO:0000313" key="2">
    <source>
        <dbReference type="EMBL" id="GCD54243.1"/>
    </source>
</evidence>
<reference evidence="2 3" key="1">
    <citation type="submission" date="2016-06" db="EMBL/GenBank/DDBJ databases">
        <title>Acetobacter pasteurianus NBRC 3188 whole genome sequencing project.</title>
        <authorList>
            <person name="Matsutani M."/>
            <person name="Shiwa Y."/>
            <person name="Okamoto-Kainuma A."/>
            <person name="Ishikawa M."/>
            <person name="Koizumi Y."/>
            <person name="Yoshikawa H."/>
            <person name="Yakushi T."/>
            <person name="Matsushita K."/>
        </authorList>
    </citation>
    <scope>NUCLEOTIDE SEQUENCE [LARGE SCALE GENOMIC DNA]</scope>
    <source>
        <strain evidence="2 3">NBRC 3188</strain>
    </source>
</reference>
<dbReference type="Proteomes" id="UP000287300">
    <property type="component" value="Unassembled WGS sequence"/>
</dbReference>
<sequence length="686" mass="72952">MFRVSPILRTKAKFGMMLRAFFLEKRETVRRDERGYTPLQVSGAILVMALMTPVLADMANIQVRKMKDASAADQMQEVYVAAQNWVKDNAAKLETLVGDAGGVYQLPAGRQSENETAPAESLQGQGYMPDGFVDTNSYNQHSVMTIWPDANNPSGYDMMVYTVGGNTIRDGDISRIGQKLSAAGGGYFNSATPNRPSGTVSGVDGGWSYPVDNLGGDYGTPQPGHIAASGQFTINGGLADFLYRNDIGIHEANTMHTNIDMTGNRLDSTGEINGRNPSTGTNSNVAVGSKLIGHNWTDPSDTKVYVANSLGVCAQQPDLEGCGVTVSPGAGGFYKNGNWLAFNGSVSGAGLHVTGPGNNFQVDGGSRLVGEITAETGLNLINGSPITWSDRAPGLVVTGDSVVRNGSQTSQLHIKGAPLAVDAMSYLDGNATTRYVLDTDNSNYYLHPSGESILESAKFTGNVGVRNMDPNAYPGTLQGGLHGYDFVSSGGTFAAGNSPSSINIAMNGPAGSLEAAAYVQGQVLRPTLTAVAGAPCNESDGMISPNALNYYSASNDAARFTANNGDIAKDKYGNTLTCVTGMWVSSTAFSLLYYHQCEAEHFSYLDFPHQNNTGRPWLVEYAGGESKSHENSLEIYVNGQLVTRNSNSARDGSIVYSSTFILLPGDSFTEVMWRDHDQGACMTIYM</sequence>
<protein>
    <recommendedName>
        <fullName evidence="1">Bacterial shufflon protein N-terminal domain-containing protein</fullName>
    </recommendedName>
</protein>
<evidence type="ECO:0000259" key="1">
    <source>
        <dbReference type="Pfam" id="PF04917"/>
    </source>
</evidence>
<comment type="caution">
    <text evidence="2">The sequence shown here is derived from an EMBL/GenBank/DDBJ whole genome shotgun (WGS) entry which is preliminary data.</text>
</comment>
<accession>A0A401WY77</accession>
<feature type="domain" description="Bacterial shufflon protein N-terminal" evidence="1">
    <location>
        <begin position="115"/>
        <end position="284"/>
    </location>
</feature>